<gene>
    <name evidence="3" type="ORF">RI845_14865</name>
</gene>
<feature type="signal peptide" evidence="1">
    <location>
        <begin position="1"/>
        <end position="31"/>
    </location>
</feature>
<sequence>MNKQTINKNLSHALKFSTLSLAIACSFNVSANIGEDVSKAVKDSKVDVSLRYRVETVDQDGASEDAMASTLKSRLTVTTGKVSNFSAKVEVDDVTAIGNDSYNSTVNGKTDYPVVADPEGSEVNQAYLQYSGDMFTATAGRQRIVLDDQRFVGGVAWRQNEQTYDGYRLQVKPVDKLTLDASYVYNVNRIFGEDSGKSDLHGDVILLNAKYKFNKQHALTVFNYSLEFDGAAAGTSSNTMGATYNGNFDLGGTGLAVKAGFANQEDAGDNPTSFEASYMVLEAMAKFDSFSVGGGYEVLGSDDGNIAFSTPLATLHKFQGFADKFLNTPADGIVDTYVKAATKVGPVGLSAAYHIYEADEGNDEYGNEFNIAAGYKFNKQVSGLLKAASYSSDDYATDTTKIWFMVTANF</sequence>
<dbReference type="Pfam" id="PF13372">
    <property type="entry name" value="Alginate_exp"/>
    <property type="match status" value="1"/>
</dbReference>
<keyword evidence="4" id="KW-1185">Reference proteome</keyword>
<organism evidence="3 4">
    <name type="scientific">Thalassotalea nanhaiensis</name>
    <dbReference type="NCBI Taxonomy" id="3065648"/>
    <lineage>
        <taxon>Bacteria</taxon>
        <taxon>Pseudomonadati</taxon>
        <taxon>Pseudomonadota</taxon>
        <taxon>Gammaproteobacteria</taxon>
        <taxon>Alteromonadales</taxon>
        <taxon>Colwelliaceae</taxon>
        <taxon>Thalassotalea</taxon>
    </lineage>
</organism>
<dbReference type="InterPro" id="IPR023614">
    <property type="entry name" value="Porin_dom_sf"/>
</dbReference>
<evidence type="ECO:0000313" key="3">
    <source>
        <dbReference type="EMBL" id="WNC67796.1"/>
    </source>
</evidence>
<dbReference type="SUPFAM" id="SSF56935">
    <property type="entry name" value="Porins"/>
    <property type="match status" value="1"/>
</dbReference>
<reference evidence="4" key="1">
    <citation type="submission" date="2023-09" db="EMBL/GenBank/DDBJ databases">
        <authorList>
            <person name="Li S."/>
            <person name="Li X."/>
            <person name="Zhang C."/>
            <person name="Zhao Z."/>
        </authorList>
    </citation>
    <scope>NUCLEOTIDE SEQUENCE [LARGE SCALE GENOMIC DNA]</scope>
    <source>
        <strain evidence="4">SQ345</strain>
    </source>
</reference>
<protein>
    <submittedName>
        <fullName evidence="3">Porin</fullName>
    </submittedName>
</protein>
<name>A0ABY9TGG2_9GAMM</name>
<keyword evidence="1" id="KW-0732">Signal</keyword>
<proteinExistence type="predicted"/>
<dbReference type="Gene3D" id="2.40.160.10">
    <property type="entry name" value="Porin"/>
    <property type="match status" value="1"/>
</dbReference>
<dbReference type="InterPro" id="IPR025388">
    <property type="entry name" value="Alginate_export_dom"/>
</dbReference>
<feature type="domain" description="Alginate export" evidence="2">
    <location>
        <begin position="49"/>
        <end position="193"/>
    </location>
</feature>
<dbReference type="RefSeq" id="WP_348386955.1">
    <property type="nucleotide sequence ID" value="NZ_CP134146.1"/>
</dbReference>
<evidence type="ECO:0000256" key="1">
    <source>
        <dbReference type="SAM" id="SignalP"/>
    </source>
</evidence>
<evidence type="ECO:0000313" key="4">
    <source>
        <dbReference type="Proteomes" id="UP001248581"/>
    </source>
</evidence>
<accession>A0ABY9TGG2</accession>
<evidence type="ECO:0000259" key="2">
    <source>
        <dbReference type="Pfam" id="PF13372"/>
    </source>
</evidence>
<dbReference type="EMBL" id="CP134146">
    <property type="protein sequence ID" value="WNC67796.1"/>
    <property type="molecule type" value="Genomic_DNA"/>
</dbReference>
<feature type="chain" id="PRO_5045348154" evidence="1">
    <location>
        <begin position="32"/>
        <end position="410"/>
    </location>
</feature>
<dbReference type="Proteomes" id="UP001248581">
    <property type="component" value="Chromosome"/>
</dbReference>